<dbReference type="GO" id="GO:0003723">
    <property type="term" value="F:RNA binding"/>
    <property type="evidence" value="ECO:0007669"/>
    <property type="project" value="InterPro"/>
</dbReference>
<dbReference type="GO" id="GO:0016788">
    <property type="term" value="F:hydrolase activity, acting on ester bonds"/>
    <property type="evidence" value="ECO:0007669"/>
    <property type="project" value="InterPro"/>
</dbReference>
<dbReference type="InterPro" id="IPR014944">
    <property type="entry name" value="Toxin_SymE-like"/>
</dbReference>
<gene>
    <name evidence="2" type="ORF">LV89_01994</name>
</gene>
<dbReference type="RefSeq" id="WP_109742743.1">
    <property type="nucleotide sequence ID" value="NZ_QGGO01000008.1"/>
</dbReference>
<evidence type="ECO:0000259" key="1">
    <source>
        <dbReference type="Pfam" id="PF08845"/>
    </source>
</evidence>
<dbReference type="Pfam" id="PF08845">
    <property type="entry name" value="SymE_toxin"/>
    <property type="match status" value="1"/>
</dbReference>
<dbReference type="AlphaFoldDB" id="A0A316EER9"/>
<comment type="caution">
    <text evidence="2">The sequence shown here is derived from an EMBL/GenBank/DDBJ whole genome shotgun (WGS) entry which is preliminary data.</text>
</comment>
<accession>A0A316EER9</accession>
<dbReference type="EMBL" id="QGGO01000008">
    <property type="protein sequence ID" value="PWK27179.1"/>
    <property type="molecule type" value="Genomic_DNA"/>
</dbReference>
<keyword evidence="3" id="KW-1185">Reference proteome</keyword>
<sequence>MSNSRKIKISKKYRYNKSNLDIPVISPKLLLQGEWLKQAGFSSTNTVSVEIFNKMLVITVN</sequence>
<name>A0A316EER9_9BACT</name>
<reference evidence="2 3" key="1">
    <citation type="submission" date="2018-05" db="EMBL/GenBank/DDBJ databases">
        <title>Genomic Encyclopedia of Archaeal and Bacterial Type Strains, Phase II (KMG-II): from individual species to whole genera.</title>
        <authorList>
            <person name="Goeker M."/>
        </authorList>
    </citation>
    <scope>NUCLEOTIDE SEQUENCE [LARGE SCALE GENOMIC DNA]</scope>
    <source>
        <strain evidence="2 3">DSM 22214</strain>
    </source>
</reference>
<evidence type="ECO:0000313" key="2">
    <source>
        <dbReference type="EMBL" id="PWK27179.1"/>
    </source>
</evidence>
<dbReference type="GO" id="GO:0016070">
    <property type="term" value="P:RNA metabolic process"/>
    <property type="evidence" value="ECO:0007669"/>
    <property type="project" value="InterPro"/>
</dbReference>
<dbReference type="OrthoDB" id="965989at2"/>
<evidence type="ECO:0000313" key="3">
    <source>
        <dbReference type="Proteomes" id="UP000245489"/>
    </source>
</evidence>
<organism evidence="2 3">
    <name type="scientific">Arcicella aurantiaca</name>
    <dbReference type="NCBI Taxonomy" id="591202"/>
    <lineage>
        <taxon>Bacteria</taxon>
        <taxon>Pseudomonadati</taxon>
        <taxon>Bacteroidota</taxon>
        <taxon>Cytophagia</taxon>
        <taxon>Cytophagales</taxon>
        <taxon>Flectobacillaceae</taxon>
        <taxon>Arcicella</taxon>
    </lineage>
</organism>
<feature type="domain" description="Toxin SymE-like" evidence="1">
    <location>
        <begin position="7"/>
        <end position="60"/>
    </location>
</feature>
<dbReference type="Proteomes" id="UP000245489">
    <property type="component" value="Unassembled WGS sequence"/>
</dbReference>
<proteinExistence type="predicted"/>
<dbReference type="GO" id="GO:0005737">
    <property type="term" value="C:cytoplasm"/>
    <property type="evidence" value="ECO:0007669"/>
    <property type="project" value="InterPro"/>
</dbReference>
<protein>
    <submittedName>
        <fullName evidence="2">Type I toxin-antitoxin system toxin SymE</fullName>
    </submittedName>
</protein>